<evidence type="ECO:0000313" key="3">
    <source>
        <dbReference type="EMBL" id="KAJ0967966.1"/>
    </source>
</evidence>
<name>A0A9D5H906_9LILI</name>
<evidence type="ECO:0000256" key="2">
    <source>
        <dbReference type="ARBA" id="ARBA00022679"/>
    </source>
</evidence>
<dbReference type="AlphaFoldDB" id="A0A9D5H906"/>
<accession>A0A9D5H906</accession>
<organism evidence="3 4">
    <name type="scientific">Dioscorea zingiberensis</name>
    <dbReference type="NCBI Taxonomy" id="325984"/>
    <lineage>
        <taxon>Eukaryota</taxon>
        <taxon>Viridiplantae</taxon>
        <taxon>Streptophyta</taxon>
        <taxon>Embryophyta</taxon>
        <taxon>Tracheophyta</taxon>
        <taxon>Spermatophyta</taxon>
        <taxon>Magnoliopsida</taxon>
        <taxon>Liliopsida</taxon>
        <taxon>Dioscoreales</taxon>
        <taxon>Dioscoreaceae</taxon>
        <taxon>Dioscorea</taxon>
    </lineage>
</organism>
<dbReference type="GO" id="GO:0016740">
    <property type="term" value="F:transferase activity"/>
    <property type="evidence" value="ECO:0007669"/>
    <property type="project" value="UniProtKB-KW"/>
</dbReference>
<evidence type="ECO:0008006" key="5">
    <source>
        <dbReference type="Google" id="ProtNLM"/>
    </source>
</evidence>
<keyword evidence="2" id="KW-0808">Transferase</keyword>
<dbReference type="Proteomes" id="UP001085076">
    <property type="component" value="Miscellaneous, Linkage group lg07"/>
</dbReference>
<sequence>MMIPSSLSDFSVRRQQAVLVAPAKPTPHELKPLSDIDDQAGLRFVMPALFFYRAEPSMAGRDPAKVIREALAKTLVFYYPFAGRVREGPAQKLFVDCTGEGVMFVEADANVRIQDFGDDLPLPTHVLEDLICETDVSSGVLNSPIFLIQVTRLVCGGFVLALQLNHTMCDASGLVLFMKAIAEMALGATTPSVRPVWARELLSARNNPPRLTHAHPEYEEAKTETANSEATWLTSPMVQRSLFFGSEELSALRNRLPPRLRRSSAFEILTACIWRSRTMALQYQNEEEVRVICVVNARNKFRPALPAGYYGNALAFVAAISNVRELCEKPLGYALELVKKAKDEVTDDYMRSVADLMVMRGRPQLMTKGGYFVSDVTRMALGEINFGWGAPLYGGPGRGSVGEDPGFSSFFIRFRNSKGEDGILVQVSLPPLAMQRFLVDIESMTKDRLTTTTTIHHHFAHAYQYPLSKL</sequence>
<dbReference type="InterPro" id="IPR023213">
    <property type="entry name" value="CAT-like_dom_sf"/>
</dbReference>
<dbReference type="PANTHER" id="PTHR31147">
    <property type="entry name" value="ACYL TRANSFERASE 4"/>
    <property type="match status" value="1"/>
</dbReference>
<reference evidence="3" key="1">
    <citation type="submission" date="2021-03" db="EMBL/GenBank/DDBJ databases">
        <authorList>
            <person name="Li Z."/>
            <person name="Yang C."/>
        </authorList>
    </citation>
    <scope>NUCLEOTIDE SEQUENCE</scope>
    <source>
        <strain evidence="3">Dzin_1.0</strain>
        <tissue evidence="3">Leaf</tissue>
    </source>
</reference>
<dbReference type="EMBL" id="JAGGNH010000007">
    <property type="protein sequence ID" value="KAJ0967966.1"/>
    <property type="molecule type" value="Genomic_DNA"/>
</dbReference>
<dbReference type="Pfam" id="PF02458">
    <property type="entry name" value="Transferase"/>
    <property type="match status" value="1"/>
</dbReference>
<proteinExistence type="inferred from homology"/>
<dbReference type="InterPro" id="IPR050898">
    <property type="entry name" value="Plant_acyltransferase"/>
</dbReference>
<comment type="caution">
    <text evidence="3">The sequence shown here is derived from an EMBL/GenBank/DDBJ whole genome shotgun (WGS) entry which is preliminary data.</text>
</comment>
<keyword evidence="4" id="KW-1185">Reference proteome</keyword>
<reference evidence="3" key="2">
    <citation type="journal article" date="2022" name="Hortic Res">
        <title>The genome of Dioscorea zingiberensis sheds light on the biosynthesis, origin and evolution of the medicinally important diosgenin saponins.</title>
        <authorList>
            <person name="Li Y."/>
            <person name="Tan C."/>
            <person name="Li Z."/>
            <person name="Guo J."/>
            <person name="Li S."/>
            <person name="Chen X."/>
            <person name="Wang C."/>
            <person name="Dai X."/>
            <person name="Yang H."/>
            <person name="Song W."/>
            <person name="Hou L."/>
            <person name="Xu J."/>
            <person name="Tong Z."/>
            <person name="Xu A."/>
            <person name="Yuan X."/>
            <person name="Wang W."/>
            <person name="Yang Q."/>
            <person name="Chen L."/>
            <person name="Sun Z."/>
            <person name="Wang K."/>
            <person name="Pan B."/>
            <person name="Chen J."/>
            <person name="Bao Y."/>
            <person name="Liu F."/>
            <person name="Qi X."/>
            <person name="Gang D.R."/>
            <person name="Wen J."/>
            <person name="Li J."/>
        </authorList>
    </citation>
    <scope>NUCLEOTIDE SEQUENCE</scope>
    <source>
        <strain evidence="3">Dzin_1.0</strain>
    </source>
</reference>
<comment type="similarity">
    <text evidence="1">Belongs to the plant acyltransferase family.</text>
</comment>
<gene>
    <name evidence="3" type="ORF">J5N97_024883</name>
</gene>
<dbReference type="OrthoDB" id="671439at2759"/>
<evidence type="ECO:0000256" key="1">
    <source>
        <dbReference type="ARBA" id="ARBA00009861"/>
    </source>
</evidence>
<protein>
    <recommendedName>
        <fullName evidence="5">Benzyl alcohol O-benzoyltransferase</fullName>
    </recommendedName>
</protein>
<dbReference type="Gene3D" id="3.30.559.10">
    <property type="entry name" value="Chloramphenicol acetyltransferase-like domain"/>
    <property type="match status" value="2"/>
</dbReference>
<dbReference type="PANTHER" id="PTHR31147:SF66">
    <property type="entry name" value="OS05G0315700 PROTEIN"/>
    <property type="match status" value="1"/>
</dbReference>
<evidence type="ECO:0000313" key="4">
    <source>
        <dbReference type="Proteomes" id="UP001085076"/>
    </source>
</evidence>